<protein>
    <recommendedName>
        <fullName evidence="5">phosphoethanolamine N-methyltransferase</fullName>
        <ecNumber evidence="5">2.1.1.103</ecNumber>
    </recommendedName>
</protein>
<evidence type="ECO:0000256" key="5">
    <source>
        <dbReference type="ARBA" id="ARBA00035674"/>
    </source>
</evidence>
<comment type="pathway">
    <text evidence="1">Phospholipid metabolism; phosphatidylcholine biosynthesis.</text>
</comment>
<proteinExistence type="predicted"/>
<keyword evidence="4" id="KW-0808">Transferase</keyword>
<evidence type="ECO:0000256" key="3">
    <source>
        <dbReference type="ARBA" id="ARBA00022603"/>
    </source>
</evidence>
<feature type="domain" description="Methyltransferase" evidence="9">
    <location>
        <begin position="313"/>
        <end position="408"/>
    </location>
</feature>
<sequence length="520" mass="57428">PADLAVFVVNSTVSRIGRRQRVRAATAAMGTPQEREAQKSYWAEHSSNATVESMMLDSQAADIDKLERPEVLKLLGSVDGLDVVELGAGIGRFTRPLAEEARSVVALDFMPNLIEQNRVDNGHLGNIDFRCGDATELDLPAGCADLVFSNWLLMYLADDEVAKLAHNMLTWVKVGGTVFFRESCFRQSGDKARGSNPTHYRNPREYFKIFDECEVVQPDGRVAVFDLVCCKSVDTYVRVKQNQNQVCWKWRKIIKPAPTAFRVDRHFLDGQRYTAGSIARYEFVFGQGFISPGGERLTQELAARLGLNPDAHVLDVGCGVGGSAFHLARTLGCYVYGIDLSANMILTALERAAASGNGDKVSLEVSDATRRALPEASFDAVFTRDSLLHIHDKPALFSRLLHALRPGGQLLVTDYCRGGGPPSPGFSAYIDDRGYDLVAVAEYAALLSAAGFEVLSARDETPRFVATLGAELERLRERRDEFVARFSEREHADMVAGWEAKLERAHAGEHCWGVFHARRP</sequence>
<dbReference type="EC" id="2.1.1.103" evidence="5"/>
<comment type="catalytic activity">
    <reaction evidence="8">
        <text>N-methylethanolamine phosphate + S-adenosyl-L-methionine = N,N-dimethylethanolamine phosphate + S-adenosyl-L-homocysteine + H(+)</text>
        <dbReference type="Rhea" id="RHEA:25321"/>
        <dbReference type="ChEBI" id="CHEBI:15378"/>
        <dbReference type="ChEBI" id="CHEBI:57781"/>
        <dbReference type="ChEBI" id="CHEBI:57856"/>
        <dbReference type="ChEBI" id="CHEBI:58641"/>
        <dbReference type="ChEBI" id="CHEBI:59789"/>
        <dbReference type="EC" id="2.1.1.103"/>
    </reaction>
    <physiologicalReaction direction="left-to-right" evidence="8">
        <dbReference type="Rhea" id="RHEA:25322"/>
    </physiologicalReaction>
</comment>
<evidence type="ECO:0000256" key="1">
    <source>
        <dbReference type="ARBA" id="ARBA00004969"/>
    </source>
</evidence>
<dbReference type="PANTHER" id="PTHR44307:SF2">
    <property type="entry name" value="PHOSPHOETHANOLAMINE METHYLTRANSFERASE ISOFORM X1"/>
    <property type="match status" value="1"/>
</dbReference>
<dbReference type="EMBL" id="GDKF01000256">
    <property type="protein sequence ID" value="JAT78366.1"/>
    <property type="molecule type" value="Transcribed_RNA"/>
</dbReference>
<evidence type="ECO:0000256" key="6">
    <source>
        <dbReference type="ARBA" id="ARBA00047619"/>
    </source>
</evidence>
<comment type="pathway">
    <text evidence="2">Lipid metabolism.</text>
</comment>
<keyword evidence="3" id="KW-0489">Methyltransferase</keyword>
<dbReference type="Pfam" id="PF13649">
    <property type="entry name" value="Methyltransf_25"/>
    <property type="match status" value="2"/>
</dbReference>
<evidence type="ECO:0000259" key="9">
    <source>
        <dbReference type="Pfam" id="PF13649"/>
    </source>
</evidence>
<evidence type="ECO:0000256" key="8">
    <source>
        <dbReference type="ARBA" id="ARBA00047841"/>
    </source>
</evidence>
<dbReference type="Gene3D" id="3.40.50.150">
    <property type="entry name" value="Vaccinia Virus protein VP39"/>
    <property type="match status" value="2"/>
</dbReference>
<dbReference type="GO" id="GO:0000234">
    <property type="term" value="F:phosphoethanolamine N-methyltransferase activity"/>
    <property type="evidence" value="ECO:0007669"/>
    <property type="project" value="UniProtKB-EC"/>
</dbReference>
<dbReference type="AlphaFoldDB" id="A0A1D2AGM3"/>
<evidence type="ECO:0000256" key="7">
    <source>
        <dbReference type="ARBA" id="ARBA00047622"/>
    </source>
</evidence>
<evidence type="ECO:0000256" key="2">
    <source>
        <dbReference type="ARBA" id="ARBA00005189"/>
    </source>
</evidence>
<comment type="catalytic activity">
    <reaction evidence="6">
        <text>N,N-dimethylethanolamine phosphate + S-adenosyl-L-methionine = phosphocholine + S-adenosyl-L-homocysteine + H(+)</text>
        <dbReference type="Rhea" id="RHEA:25325"/>
        <dbReference type="ChEBI" id="CHEBI:15378"/>
        <dbReference type="ChEBI" id="CHEBI:57856"/>
        <dbReference type="ChEBI" id="CHEBI:58641"/>
        <dbReference type="ChEBI" id="CHEBI:59789"/>
        <dbReference type="ChEBI" id="CHEBI:295975"/>
        <dbReference type="EC" id="2.1.1.103"/>
    </reaction>
    <physiologicalReaction direction="left-to-right" evidence="6">
        <dbReference type="Rhea" id="RHEA:25326"/>
    </physiologicalReaction>
</comment>
<organism evidence="10">
    <name type="scientific">Auxenochlorella protothecoides</name>
    <name type="common">Green microalga</name>
    <name type="synonym">Chlorella protothecoides</name>
    <dbReference type="NCBI Taxonomy" id="3075"/>
    <lineage>
        <taxon>Eukaryota</taxon>
        <taxon>Viridiplantae</taxon>
        <taxon>Chlorophyta</taxon>
        <taxon>core chlorophytes</taxon>
        <taxon>Trebouxiophyceae</taxon>
        <taxon>Chlorellales</taxon>
        <taxon>Chlorellaceae</taxon>
        <taxon>Auxenochlorella</taxon>
    </lineage>
</organism>
<accession>A0A1D2AGM3</accession>
<dbReference type="InterPro" id="IPR041698">
    <property type="entry name" value="Methyltransf_25"/>
</dbReference>
<name>A0A1D2AGM3_AUXPR</name>
<dbReference type="CDD" id="cd02440">
    <property type="entry name" value="AdoMet_MTases"/>
    <property type="match status" value="2"/>
</dbReference>
<comment type="catalytic activity">
    <reaction evidence="7">
        <text>phosphoethanolamine + S-adenosyl-L-methionine = N-methylethanolamine phosphate + S-adenosyl-L-homocysteine + H(+)</text>
        <dbReference type="Rhea" id="RHEA:20365"/>
        <dbReference type="ChEBI" id="CHEBI:15378"/>
        <dbReference type="ChEBI" id="CHEBI:57781"/>
        <dbReference type="ChEBI" id="CHEBI:57856"/>
        <dbReference type="ChEBI" id="CHEBI:58190"/>
        <dbReference type="ChEBI" id="CHEBI:59789"/>
        <dbReference type="EC" id="2.1.1.103"/>
    </reaction>
    <physiologicalReaction direction="left-to-right" evidence="7">
        <dbReference type="Rhea" id="RHEA:20366"/>
    </physiologicalReaction>
</comment>
<evidence type="ECO:0000313" key="10">
    <source>
        <dbReference type="EMBL" id="JAT78366.1"/>
    </source>
</evidence>
<feature type="domain" description="Methyltransferase" evidence="9">
    <location>
        <begin position="83"/>
        <end position="176"/>
    </location>
</feature>
<dbReference type="SUPFAM" id="SSF53335">
    <property type="entry name" value="S-adenosyl-L-methionine-dependent methyltransferases"/>
    <property type="match status" value="2"/>
</dbReference>
<feature type="non-terminal residue" evidence="10">
    <location>
        <position position="1"/>
    </location>
</feature>
<dbReference type="InterPro" id="IPR029063">
    <property type="entry name" value="SAM-dependent_MTases_sf"/>
</dbReference>
<dbReference type="PANTHER" id="PTHR44307">
    <property type="entry name" value="PHOSPHOETHANOLAMINE METHYLTRANSFERASE"/>
    <property type="match status" value="1"/>
</dbReference>
<gene>
    <name evidence="10" type="ORF">g.23415</name>
</gene>
<reference evidence="10" key="1">
    <citation type="submission" date="2015-08" db="EMBL/GenBank/DDBJ databases">
        <authorList>
            <person name="Babu N.S."/>
            <person name="Beckwith C.J."/>
            <person name="Beseler K.G."/>
            <person name="Brison A."/>
            <person name="Carone J.V."/>
            <person name="Caskin T.P."/>
            <person name="Diamond M."/>
            <person name="Durham M.E."/>
            <person name="Foxe J.M."/>
            <person name="Go M."/>
            <person name="Henderson B.A."/>
            <person name="Jones I.B."/>
            <person name="McGettigan J.A."/>
            <person name="Micheletti S.J."/>
            <person name="Nasrallah M.E."/>
            <person name="Ortiz D."/>
            <person name="Piller C.R."/>
            <person name="Privatt S.R."/>
            <person name="Schneider S.L."/>
            <person name="Sharp S."/>
            <person name="Smith T.C."/>
            <person name="Stanton J.D."/>
            <person name="Ullery H.E."/>
            <person name="Wilson R.J."/>
            <person name="Serrano M.G."/>
            <person name="Buck G."/>
            <person name="Lee V."/>
            <person name="Wang Y."/>
            <person name="Carvalho R."/>
            <person name="Voegtly L."/>
            <person name="Shi R."/>
            <person name="Duckworth R."/>
            <person name="Johnson A."/>
            <person name="Loviza R."/>
            <person name="Walstead R."/>
            <person name="Shah Z."/>
            <person name="Kiflezghi M."/>
            <person name="Wade K."/>
            <person name="Ball S.L."/>
            <person name="Bradley K.W."/>
            <person name="Asai D.J."/>
            <person name="Bowman C.A."/>
            <person name="Russell D.A."/>
            <person name="Pope W.H."/>
            <person name="Jacobs-Sera D."/>
            <person name="Hendrix R.W."/>
            <person name="Hatfull G.F."/>
        </authorList>
    </citation>
    <scope>NUCLEOTIDE SEQUENCE</scope>
</reference>
<dbReference type="GO" id="GO:0032259">
    <property type="term" value="P:methylation"/>
    <property type="evidence" value="ECO:0007669"/>
    <property type="project" value="UniProtKB-KW"/>
</dbReference>
<evidence type="ECO:0000256" key="4">
    <source>
        <dbReference type="ARBA" id="ARBA00022679"/>
    </source>
</evidence>